<name>A0A9D0Z2W1_9FIRM</name>
<dbReference type="AlphaFoldDB" id="A0A9D0Z2W1"/>
<protein>
    <submittedName>
        <fullName evidence="1">Uncharacterized protein</fullName>
    </submittedName>
</protein>
<evidence type="ECO:0000313" key="2">
    <source>
        <dbReference type="Proteomes" id="UP000886796"/>
    </source>
</evidence>
<proteinExistence type="predicted"/>
<organism evidence="1 2">
    <name type="scientific">Candidatus Faecousia excrementigallinarum</name>
    <dbReference type="NCBI Taxonomy" id="2840806"/>
    <lineage>
        <taxon>Bacteria</taxon>
        <taxon>Bacillati</taxon>
        <taxon>Bacillota</taxon>
        <taxon>Clostridia</taxon>
        <taxon>Eubacteriales</taxon>
        <taxon>Oscillospiraceae</taxon>
        <taxon>Faecousia</taxon>
    </lineage>
</organism>
<dbReference type="Proteomes" id="UP000886796">
    <property type="component" value="Unassembled WGS sequence"/>
</dbReference>
<gene>
    <name evidence="1" type="ORF">IAB74_06520</name>
</gene>
<evidence type="ECO:0000313" key="1">
    <source>
        <dbReference type="EMBL" id="HIQ68144.1"/>
    </source>
</evidence>
<accession>A0A9D0Z2W1</accession>
<comment type="caution">
    <text evidence="1">The sequence shown here is derived from an EMBL/GenBank/DDBJ whole genome shotgun (WGS) entry which is preliminary data.</text>
</comment>
<sequence>MLFHTFASQDERRKFGGSAFMELQKCRQKPGTKLEKILSIETITHWKNDSLYVYIDDMEGFYALYGKIFRDGCYQNGERGVVDCYGVNYYTPEQTARIAKALAEEKPADFQVLLDWLKTAENDNGIYLLGL</sequence>
<reference evidence="1" key="2">
    <citation type="journal article" date="2021" name="PeerJ">
        <title>Extensive microbial diversity within the chicken gut microbiome revealed by metagenomics and culture.</title>
        <authorList>
            <person name="Gilroy R."/>
            <person name="Ravi A."/>
            <person name="Getino M."/>
            <person name="Pursley I."/>
            <person name="Horton D.L."/>
            <person name="Alikhan N.F."/>
            <person name="Baker D."/>
            <person name="Gharbi K."/>
            <person name="Hall N."/>
            <person name="Watson M."/>
            <person name="Adriaenssens E.M."/>
            <person name="Foster-Nyarko E."/>
            <person name="Jarju S."/>
            <person name="Secka A."/>
            <person name="Antonio M."/>
            <person name="Oren A."/>
            <person name="Chaudhuri R.R."/>
            <person name="La Ragione R."/>
            <person name="Hildebrand F."/>
            <person name="Pallen M.J."/>
        </authorList>
    </citation>
    <scope>NUCLEOTIDE SEQUENCE</scope>
    <source>
        <strain evidence="1">13361</strain>
    </source>
</reference>
<reference evidence="1" key="1">
    <citation type="submission" date="2020-10" db="EMBL/GenBank/DDBJ databases">
        <authorList>
            <person name="Gilroy R."/>
        </authorList>
    </citation>
    <scope>NUCLEOTIDE SEQUENCE</scope>
    <source>
        <strain evidence="1">13361</strain>
    </source>
</reference>
<dbReference type="EMBL" id="DVFK01000088">
    <property type="protein sequence ID" value="HIQ68144.1"/>
    <property type="molecule type" value="Genomic_DNA"/>
</dbReference>